<dbReference type="Gene3D" id="1.20.900.10">
    <property type="entry name" value="Dbl homology (DH) domain"/>
    <property type="match status" value="1"/>
</dbReference>
<dbReference type="InterPro" id="IPR035899">
    <property type="entry name" value="DBL_dom_sf"/>
</dbReference>
<dbReference type="InterPro" id="IPR049395">
    <property type="entry name" value="ECT2_PH"/>
</dbReference>
<dbReference type="GO" id="GO:2000431">
    <property type="term" value="P:regulation of cytokinesis, actomyosin contractile ring assembly"/>
    <property type="evidence" value="ECO:0007669"/>
    <property type="project" value="InterPro"/>
</dbReference>
<dbReference type="SUPFAM" id="SSF48065">
    <property type="entry name" value="DBL homology domain (DH-domain)"/>
    <property type="match status" value="1"/>
</dbReference>
<evidence type="ECO:0000313" key="3">
    <source>
        <dbReference type="EnsemblMetazoa" id="Aqu2.1.03073_001"/>
    </source>
</evidence>
<protein>
    <recommendedName>
        <fullName evidence="2">ECT2 PH domain-containing protein</fullName>
    </recommendedName>
</protein>
<evidence type="ECO:0000259" key="2">
    <source>
        <dbReference type="Pfam" id="PF21242"/>
    </source>
</evidence>
<reference evidence="3" key="1">
    <citation type="submission" date="2017-05" db="UniProtKB">
        <authorList>
            <consortium name="EnsemblMetazoa"/>
        </authorList>
    </citation>
    <scope>IDENTIFICATION</scope>
</reference>
<accession>A0A1X7SLQ3</accession>
<dbReference type="CDD" id="cd01229">
    <property type="entry name" value="PH_Ect2"/>
    <property type="match status" value="1"/>
</dbReference>
<keyword evidence="1" id="KW-0175">Coiled coil</keyword>
<sequence length="202" mass="23266">LLKRTDTGHIDYKQLEESVEKLKNVMEHINEDKRKTEKQMHMFELIRDIEDVLATVLSSHRWFISRHDVLELNISNNGKTNKPLSIALFLFSDSIEIAKIRSGHGFVAMKDSYKRYRHLEFLTYSNIRSVIDFTDSEDVVNGFGLLVHWSDDPQERLLTFKNNGDSSIKTELINKISQMMCTSNCAPSPVSVGTLLRLKHGL</sequence>
<dbReference type="STRING" id="400682.A0A1X7SLQ3"/>
<evidence type="ECO:0000256" key="1">
    <source>
        <dbReference type="SAM" id="Coils"/>
    </source>
</evidence>
<name>A0A1X7SLQ3_AMPQE</name>
<dbReference type="InterPro" id="IPR026817">
    <property type="entry name" value="Ect2"/>
</dbReference>
<dbReference type="GO" id="GO:0005085">
    <property type="term" value="F:guanyl-nucleotide exchange factor activity"/>
    <property type="evidence" value="ECO:0007669"/>
    <property type="project" value="InterPro"/>
</dbReference>
<dbReference type="GO" id="GO:0005096">
    <property type="term" value="F:GTPase activator activity"/>
    <property type="evidence" value="ECO:0007669"/>
    <property type="project" value="InterPro"/>
</dbReference>
<dbReference type="GO" id="GO:0005938">
    <property type="term" value="C:cell cortex"/>
    <property type="evidence" value="ECO:0007669"/>
    <property type="project" value="TreeGrafter"/>
</dbReference>
<proteinExistence type="predicted"/>
<dbReference type="PANTHER" id="PTHR16777">
    <property type="entry name" value="PROTEIN ECT2"/>
    <property type="match status" value="1"/>
</dbReference>
<organism evidence="3">
    <name type="scientific">Amphimedon queenslandica</name>
    <name type="common">Sponge</name>
    <dbReference type="NCBI Taxonomy" id="400682"/>
    <lineage>
        <taxon>Eukaryota</taxon>
        <taxon>Metazoa</taxon>
        <taxon>Porifera</taxon>
        <taxon>Demospongiae</taxon>
        <taxon>Heteroscleromorpha</taxon>
        <taxon>Haplosclerida</taxon>
        <taxon>Niphatidae</taxon>
        <taxon>Amphimedon</taxon>
    </lineage>
</organism>
<dbReference type="PANTHER" id="PTHR16777:SF2">
    <property type="entry name" value="PROTEIN ECT2"/>
    <property type="match status" value="1"/>
</dbReference>
<dbReference type="GO" id="GO:0000281">
    <property type="term" value="P:mitotic cytokinesis"/>
    <property type="evidence" value="ECO:0007669"/>
    <property type="project" value="TreeGrafter"/>
</dbReference>
<dbReference type="Pfam" id="PF21242">
    <property type="entry name" value="ECT2_PH"/>
    <property type="match status" value="1"/>
</dbReference>
<dbReference type="AlphaFoldDB" id="A0A1X7SLQ3"/>
<feature type="coiled-coil region" evidence="1">
    <location>
        <begin position="12"/>
        <end position="39"/>
    </location>
</feature>
<dbReference type="InParanoid" id="A0A1X7SLQ3"/>
<feature type="domain" description="ECT2 PH" evidence="2">
    <location>
        <begin position="58"/>
        <end position="180"/>
    </location>
</feature>
<dbReference type="OrthoDB" id="9997817at2759"/>
<dbReference type="GO" id="GO:0005634">
    <property type="term" value="C:nucleus"/>
    <property type="evidence" value="ECO:0007669"/>
    <property type="project" value="InterPro"/>
</dbReference>
<dbReference type="EnsemblMetazoa" id="Aqu2.1.03073_001">
    <property type="protein sequence ID" value="Aqu2.1.03073_001"/>
    <property type="gene ID" value="Aqu2.1.03073"/>
</dbReference>
<dbReference type="eggNOG" id="KOG3524">
    <property type="taxonomic scope" value="Eukaryota"/>
</dbReference>